<dbReference type="EMBL" id="AP009493">
    <property type="protein sequence ID" value="BAG23816.1"/>
    <property type="molecule type" value="Genomic_DNA"/>
</dbReference>
<dbReference type="AlphaFoldDB" id="B1VPR6"/>
<sequence length="87" mass="9699">MDLLSAAFRKETTTADGRTQRYLLAPPQDTARGLWLALDHQSKPDTQLRRRGPDDRRAQVPRRAAPGLVLSCLTEGNVLGRPPLYFG</sequence>
<evidence type="ECO:0000256" key="1">
    <source>
        <dbReference type="SAM" id="MobiDB-lite"/>
    </source>
</evidence>
<protein>
    <submittedName>
        <fullName evidence="2">Uncharacterized protein</fullName>
    </submittedName>
</protein>
<organism evidence="2 3">
    <name type="scientific">Streptomyces griseus subsp. griseus (strain JCM 4626 / CBS 651.72 / NBRC 13350 / KCC S-0626 / ISP 5235)</name>
    <dbReference type="NCBI Taxonomy" id="455632"/>
    <lineage>
        <taxon>Bacteria</taxon>
        <taxon>Bacillati</taxon>
        <taxon>Actinomycetota</taxon>
        <taxon>Actinomycetes</taxon>
        <taxon>Kitasatosporales</taxon>
        <taxon>Streptomycetaceae</taxon>
        <taxon>Streptomyces</taxon>
    </lineage>
</organism>
<proteinExistence type="predicted"/>
<feature type="region of interest" description="Disordered" evidence="1">
    <location>
        <begin position="39"/>
        <end position="60"/>
    </location>
</feature>
<dbReference type="Proteomes" id="UP000001685">
    <property type="component" value="Chromosome"/>
</dbReference>
<feature type="compositionally biased region" description="Basic and acidic residues" evidence="1">
    <location>
        <begin position="40"/>
        <end position="58"/>
    </location>
</feature>
<evidence type="ECO:0000313" key="3">
    <source>
        <dbReference type="Proteomes" id="UP000001685"/>
    </source>
</evidence>
<dbReference type="HOGENOM" id="CLU_2481959_0_0_11"/>
<reference evidence="3" key="1">
    <citation type="journal article" date="2008" name="J. Bacteriol.">
        <title>Genome sequence of the streptomycin-producing microorganism Streptomyces griseus IFO 13350.</title>
        <authorList>
            <person name="Ohnishi Y."/>
            <person name="Ishikawa J."/>
            <person name="Hara H."/>
            <person name="Suzuki H."/>
            <person name="Ikenoya M."/>
            <person name="Ikeda H."/>
            <person name="Yamashita A."/>
            <person name="Hattori M."/>
            <person name="Horinouchi S."/>
        </authorList>
    </citation>
    <scope>NUCLEOTIDE SEQUENCE [LARGE SCALE GENOMIC DNA]</scope>
    <source>
        <strain evidence="3">JCM 4626 / NBRC 13350</strain>
    </source>
</reference>
<accession>B1VPR6</accession>
<name>B1VPR6_STRGG</name>
<dbReference type="KEGG" id="sgr:SGR_6989"/>
<gene>
    <name evidence="2" type="ordered locus">SGR_6989</name>
</gene>
<evidence type="ECO:0000313" key="2">
    <source>
        <dbReference type="EMBL" id="BAG23816.1"/>
    </source>
</evidence>
<dbReference type="RefSeq" id="WP_012382379.1">
    <property type="nucleotide sequence ID" value="NC_010572.1"/>
</dbReference>